<reference evidence="1" key="1">
    <citation type="submission" date="2019-12" db="EMBL/GenBank/DDBJ databases">
        <title>Genome sequencing and annotation of Brassica cretica.</title>
        <authorList>
            <person name="Studholme D.J."/>
            <person name="Sarris P."/>
        </authorList>
    </citation>
    <scope>NUCLEOTIDE SEQUENCE</scope>
    <source>
        <strain evidence="1">PFS-109/04</strain>
        <tissue evidence="1">Leaf</tissue>
    </source>
</reference>
<evidence type="ECO:0000313" key="1">
    <source>
        <dbReference type="EMBL" id="KAF3557759.1"/>
    </source>
</evidence>
<dbReference type="Proteomes" id="UP000712600">
    <property type="component" value="Unassembled WGS sequence"/>
</dbReference>
<dbReference type="AlphaFoldDB" id="A0A8S9R3W8"/>
<protein>
    <submittedName>
        <fullName evidence="1">Uncharacterized protein</fullName>
    </submittedName>
</protein>
<name>A0A8S9R3W8_BRACR</name>
<comment type="caution">
    <text evidence="1">The sequence shown here is derived from an EMBL/GenBank/DDBJ whole genome shotgun (WGS) entry which is preliminary data.</text>
</comment>
<organism evidence="1 2">
    <name type="scientific">Brassica cretica</name>
    <name type="common">Mustard</name>
    <dbReference type="NCBI Taxonomy" id="69181"/>
    <lineage>
        <taxon>Eukaryota</taxon>
        <taxon>Viridiplantae</taxon>
        <taxon>Streptophyta</taxon>
        <taxon>Embryophyta</taxon>
        <taxon>Tracheophyta</taxon>
        <taxon>Spermatophyta</taxon>
        <taxon>Magnoliopsida</taxon>
        <taxon>eudicotyledons</taxon>
        <taxon>Gunneridae</taxon>
        <taxon>Pentapetalae</taxon>
        <taxon>rosids</taxon>
        <taxon>malvids</taxon>
        <taxon>Brassicales</taxon>
        <taxon>Brassicaceae</taxon>
        <taxon>Brassiceae</taxon>
        <taxon>Brassica</taxon>
    </lineage>
</organism>
<sequence length="114" mass="13083">MFSTRDGHHLLGTSERIRGEFLHDEEKHQLVMIMPTPSSATRSCFFRDHLVSPRQWLLSRYDRILELVRFNAGQQARALLGTGHVFESSTARSLLLASSSDSNSERSKRKQRNV</sequence>
<proteinExistence type="predicted"/>
<gene>
    <name evidence="1" type="ORF">F2Q69_00011205</name>
</gene>
<dbReference type="EMBL" id="QGKX02000996">
    <property type="protein sequence ID" value="KAF3557759.1"/>
    <property type="molecule type" value="Genomic_DNA"/>
</dbReference>
<accession>A0A8S9R3W8</accession>
<evidence type="ECO:0000313" key="2">
    <source>
        <dbReference type="Proteomes" id="UP000712600"/>
    </source>
</evidence>